<organism evidence="1 2">
    <name type="scientific">Streptomyces shenzhenensis</name>
    <dbReference type="NCBI Taxonomy" id="943815"/>
    <lineage>
        <taxon>Bacteria</taxon>
        <taxon>Bacillati</taxon>
        <taxon>Actinomycetota</taxon>
        <taxon>Actinomycetes</taxon>
        <taxon>Kitasatosporales</taxon>
        <taxon>Streptomycetaceae</taxon>
        <taxon>Streptomyces</taxon>
    </lineage>
</organism>
<dbReference type="RefSeq" id="WP_121889447.1">
    <property type="nucleotide sequence ID" value="NZ_PENI01000006.1"/>
</dbReference>
<evidence type="ECO:0000313" key="2">
    <source>
        <dbReference type="Proteomes" id="UP000270471"/>
    </source>
</evidence>
<evidence type="ECO:0008006" key="3">
    <source>
        <dbReference type="Google" id="ProtNLM"/>
    </source>
</evidence>
<proteinExistence type="predicted"/>
<gene>
    <name evidence="1" type="ORF">CTZ28_12620</name>
</gene>
<dbReference type="OrthoDB" id="3404808at2"/>
<keyword evidence="2" id="KW-1185">Reference proteome</keyword>
<dbReference type="Proteomes" id="UP000270471">
    <property type="component" value="Unassembled WGS sequence"/>
</dbReference>
<sequence>MADDINLPNLVSHLAVNLDGVSGAITDASRQGSAMGSALGHGIHRELDSLLSHLPQVVIDGDSDPLDRDLARIHRELAQLDAQRIGVDISVPDALRELDRLETHLQRIGDEHPNVNVGATTRQAAAQLNAILAAARHVDDTDVDIDVHVDEDHVNRLRGVLGRLAGMAGSIGGVAAPFGKVAAAIGTVIPVAAGATATIADILPASGVAVTGLMSIVLAGGAVKLAMAGVGDAIGAALDPEKADDFAKALEKLSPEARAFALAVHDAAPALRQLQQDVQNKFFRGLANELERTGRSVLPVLRTNLLSTATALHDMAAGVLGAARELADSGTLGKALGSASKGLRNLSGVPGVVVTALGQIGAAAGPSFERLTAAAGRSTDRIGERLTDAFESGRMQDAIKHAIDLLGDLFDVAGNVVEIIGNIFSAVPSGGGGMLSVLQSVTAELAKITAGDDVQAALRALFETMAVIGRVAAPLLGLALQALAPAITVLGPPVQRLVGALGDALRPVIKGLRPVLESAAGAFGGLLDAVGPLLPVLGTLVAALLPVLIPLFDALQRIFAAAAPSVRILADILSQTLAPIFDALPALITPLLDAFAEMAEQQGPLLAQLLVQLQPSLVQLGVAFGQVLEQVGPLLPQLLMLGATLFQQIAPYLPPLIAAFTQLAAVFTEQLVWVLEHLVVPALRLVNSLLTGDTPKAAATAGKAMSGLQQVISTVWAGIVSYVQQKVAEVVVWIAGLPGRAGTALGGLAGSLSTQANRAGTQLVAAVRAKLDEAVGWIRGLPGRAASVLGGGLGGVLFGAGASLISGFIAGIVSKIPSVQSVLNGITSRLPDWKGPKQKDAKILTPAGRALIEGFIKGIDGTTSQLKSKLAQITKALPDNVKSGYGKALAKATAELEKQIAKRDAVLKKLTAAQKKLDDLVKARNKAASDIRSGILDEANITTGHADVNSVAAITVGLQQSLKAAKEFQANIAKLEKAGLRSDLLQQIGDAGVEAGGATAAALANATPEELKKINDLQAQLAKSATATGNTVGDALYGAGIRAAQGLVDGLKSQEKAIEKQMKKIAEGMLSTVKKAHQTHSPSRKFRWLGEMDGEGLREGLLASTKRVREAARSMAGAALDVASGVGQVLVGTPSAGQLAAVYGGTGGDGGQHNTFHLYGSEASPDGILRALSWRGMVGRR</sequence>
<accession>A0A3M0I9S4</accession>
<protein>
    <recommendedName>
        <fullName evidence="3">Phage tail protein</fullName>
    </recommendedName>
</protein>
<dbReference type="AlphaFoldDB" id="A0A3M0I9S4"/>
<comment type="caution">
    <text evidence="1">The sequence shown here is derived from an EMBL/GenBank/DDBJ whole genome shotgun (WGS) entry which is preliminary data.</text>
</comment>
<reference evidence="1 2" key="1">
    <citation type="submission" date="2017-11" db="EMBL/GenBank/DDBJ databases">
        <title>Draft genome of actinobacteria isolated from guarana (Paullinia cupana (Mart.) Ducke.</title>
        <authorList>
            <person name="Siqueira K.A."/>
            <person name="Liotti R.G."/>
            <person name="Mendes T.A.O."/>
            <person name="Soares M.A."/>
        </authorList>
    </citation>
    <scope>NUCLEOTIDE SEQUENCE [LARGE SCALE GENOMIC DNA]</scope>
    <source>
        <strain evidence="1 2">193</strain>
    </source>
</reference>
<name>A0A3M0I9S4_9ACTN</name>
<evidence type="ECO:0000313" key="1">
    <source>
        <dbReference type="EMBL" id="RMB85625.1"/>
    </source>
</evidence>
<dbReference type="InterPro" id="IPR016024">
    <property type="entry name" value="ARM-type_fold"/>
</dbReference>
<dbReference type="EMBL" id="PENI01000006">
    <property type="protein sequence ID" value="RMB85625.1"/>
    <property type="molecule type" value="Genomic_DNA"/>
</dbReference>
<dbReference type="SUPFAM" id="SSF48371">
    <property type="entry name" value="ARM repeat"/>
    <property type="match status" value="1"/>
</dbReference>